<dbReference type="Proteomes" id="UP000681722">
    <property type="component" value="Unassembled WGS sequence"/>
</dbReference>
<gene>
    <name evidence="1" type="ORF">SRO942_LOCUS29210</name>
</gene>
<organism evidence="1 2">
    <name type="scientific">Didymodactylos carnosus</name>
    <dbReference type="NCBI Taxonomy" id="1234261"/>
    <lineage>
        <taxon>Eukaryota</taxon>
        <taxon>Metazoa</taxon>
        <taxon>Spiralia</taxon>
        <taxon>Gnathifera</taxon>
        <taxon>Rotifera</taxon>
        <taxon>Eurotatoria</taxon>
        <taxon>Bdelloidea</taxon>
        <taxon>Philodinida</taxon>
        <taxon>Philodinidae</taxon>
        <taxon>Didymodactylos</taxon>
    </lineage>
</organism>
<protein>
    <submittedName>
        <fullName evidence="1">Uncharacterized protein</fullName>
    </submittedName>
</protein>
<name>A0A8S2QZZ0_9BILA</name>
<sequence length="44" mass="5367">SLIDVEVNNFRPREFREGHLNALDVVAEFRRQLQYRSDDDFRRS</sequence>
<dbReference type="AlphaFoldDB" id="A0A8S2QZZ0"/>
<accession>A0A8S2QZZ0</accession>
<comment type="caution">
    <text evidence="1">The sequence shown here is derived from an EMBL/GenBank/DDBJ whole genome shotgun (WGS) entry which is preliminary data.</text>
</comment>
<evidence type="ECO:0000313" key="1">
    <source>
        <dbReference type="EMBL" id="CAF4135026.1"/>
    </source>
</evidence>
<evidence type="ECO:0000313" key="2">
    <source>
        <dbReference type="Proteomes" id="UP000681722"/>
    </source>
</evidence>
<feature type="non-terminal residue" evidence="1">
    <location>
        <position position="1"/>
    </location>
</feature>
<proteinExistence type="predicted"/>
<dbReference type="EMBL" id="CAJOBC010039164">
    <property type="protein sequence ID" value="CAF4135026.1"/>
    <property type="molecule type" value="Genomic_DNA"/>
</dbReference>
<reference evidence="1" key="1">
    <citation type="submission" date="2021-02" db="EMBL/GenBank/DDBJ databases">
        <authorList>
            <person name="Nowell W R."/>
        </authorList>
    </citation>
    <scope>NUCLEOTIDE SEQUENCE</scope>
</reference>